<proteinExistence type="inferred from homology"/>
<dbReference type="SUPFAM" id="SSF52096">
    <property type="entry name" value="ClpP/crotonase"/>
    <property type="match status" value="2"/>
</dbReference>
<dbReference type="InterPro" id="IPR049074">
    <property type="entry name" value="ACCA_BT"/>
</dbReference>
<dbReference type="PROSITE" id="PS00188">
    <property type="entry name" value="BIOTIN"/>
    <property type="match status" value="1"/>
</dbReference>
<dbReference type="Pfam" id="PF02785">
    <property type="entry name" value="Biotin_carb_C"/>
    <property type="match status" value="1"/>
</dbReference>
<dbReference type="Pfam" id="PF08326">
    <property type="entry name" value="ACC_central"/>
    <property type="match status" value="1"/>
</dbReference>
<keyword evidence="24" id="KW-1185">Reference proteome</keyword>
<protein>
    <submittedName>
        <fullName evidence="23">Acetyl-CoA carboxylase</fullName>
    </submittedName>
</protein>
<evidence type="ECO:0000256" key="7">
    <source>
        <dbReference type="ARBA" id="ARBA00022832"/>
    </source>
</evidence>
<dbReference type="InterPro" id="IPR011764">
    <property type="entry name" value="Biotin_carboxylation_dom"/>
</dbReference>
<evidence type="ECO:0000259" key="18">
    <source>
        <dbReference type="PROSITE" id="PS50968"/>
    </source>
</evidence>
<evidence type="ECO:0000256" key="4">
    <source>
        <dbReference type="ARBA" id="ARBA00022516"/>
    </source>
</evidence>
<gene>
    <name evidence="23" type="ORF">GSBLH_T00002372001</name>
</gene>
<dbReference type="Pfam" id="PF01039">
    <property type="entry name" value="Carboxyl_trans"/>
    <property type="match status" value="1"/>
</dbReference>
<comment type="pathway">
    <text evidence="2">Lipid metabolism; malonyl-CoA biosynthesis; malonyl-CoA from acetyl-CoA: step 1/1.</text>
</comment>
<dbReference type="InterPro" id="IPR013537">
    <property type="entry name" value="AcCoA_COase_cen"/>
</dbReference>
<keyword evidence="10" id="KW-0275">Fatty acid biosynthesis</keyword>
<comment type="catalytic activity">
    <reaction evidence="13">
        <text>hydrogencarbonate + acetyl-CoA + ATP = malonyl-CoA + ADP + phosphate + H(+)</text>
        <dbReference type="Rhea" id="RHEA:11308"/>
        <dbReference type="ChEBI" id="CHEBI:15378"/>
        <dbReference type="ChEBI" id="CHEBI:17544"/>
        <dbReference type="ChEBI" id="CHEBI:30616"/>
        <dbReference type="ChEBI" id="CHEBI:43474"/>
        <dbReference type="ChEBI" id="CHEBI:57288"/>
        <dbReference type="ChEBI" id="CHEBI:57384"/>
        <dbReference type="ChEBI" id="CHEBI:456216"/>
        <dbReference type="EC" id="6.4.1.2"/>
    </reaction>
</comment>
<dbReference type="InterPro" id="IPR001882">
    <property type="entry name" value="Biotin_BS"/>
</dbReference>
<dbReference type="InterPro" id="IPR011761">
    <property type="entry name" value="ATP-grasp"/>
</dbReference>
<dbReference type="FunFam" id="3.40.50.20:FF:000005">
    <property type="entry name" value="acetyl-CoA carboxylase isoform X2"/>
    <property type="match status" value="1"/>
</dbReference>
<feature type="region of interest" description="Disordered" evidence="16">
    <location>
        <begin position="1269"/>
        <end position="1300"/>
    </location>
</feature>
<keyword evidence="17" id="KW-0732">Signal</keyword>
<evidence type="ECO:0000256" key="15">
    <source>
        <dbReference type="PROSITE-ProRule" id="PRU00409"/>
    </source>
</evidence>
<dbReference type="FunFam" id="3.30.1490.20:FF:000003">
    <property type="entry name" value="acetyl-CoA carboxylase isoform X1"/>
    <property type="match status" value="1"/>
</dbReference>
<keyword evidence="4" id="KW-0444">Lipid biosynthesis</keyword>
<dbReference type="PROSITE" id="PS50980">
    <property type="entry name" value="COA_CT_NTER"/>
    <property type="match status" value="1"/>
</dbReference>
<accession>D8M2P0</accession>
<dbReference type="OrthoDB" id="196847at2759"/>
<evidence type="ECO:0000256" key="9">
    <source>
        <dbReference type="ARBA" id="ARBA00023098"/>
    </source>
</evidence>
<dbReference type="InterPro" id="IPR011763">
    <property type="entry name" value="COA_CT_C"/>
</dbReference>
<dbReference type="InterPro" id="IPR011053">
    <property type="entry name" value="Single_hybrid_motif"/>
</dbReference>
<evidence type="ECO:0000256" key="12">
    <source>
        <dbReference type="ARBA" id="ARBA00023268"/>
    </source>
</evidence>
<dbReference type="Gene3D" id="3.30.470.20">
    <property type="entry name" value="ATP-grasp fold, B domain"/>
    <property type="match status" value="1"/>
</dbReference>
<dbReference type="GO" id="GO:0006633">
    <property type="term" value="P:fatty acid biosynthetic process"/>
    <property type="evidence" value="ECO:0007669"/>
    <property type="project" value="UniProtKB-KW"/>
</dbReference>
<dbReference type="Pfam" id="PF00289">
    <property type="entry name" value="Biotin_carb_N"/>
    <property type="match status" value="1"/>
</dbReference>
<dbReference type="PRINTS" id="PR00776">
    <property type="entry name" value="HEMOGLOBNASE"/>
</dbReference>
<feature type="compositionally biased region" description="Low complexity" evidence="16">
    <location>
        <begin position="1287"/>
        <end position="1300"/>
    </location>
</feature>
<evidence type="ECO:0000256" key="17">
    <source>
        <dbReference type="SAM" id="SignalP"/>
    </source>
</evidence>
<feature type="domain" description="Biotin carboxylation" evidence="20">
    <location>
        <begin position="202"/>
        <end position="695"/>
    </location>
</feature>
<keyword evidence="6 15" id="KW-0547">Nucleotide-binding</keyword>
<dbReference type="Gene3D" id="2.40.50.100">
    <property type="match status" value="1"/>
</dbReference>
<dbReference type="InterPro" id="IPR029045">
    <property type="entry name" value="ClpP/crotonase-like_dom_sf"/>
</dbReference>
<evidence type="ECO:0000259" key="20">
    <source>
        <dbReference type="PROSITE" id="PS50979"/>
    </source>
</evidence>
<evidence type="ECO:0000256" key="10">
    <source>
        <dbReference type="ARBA" id="ARBA00023160"/>
    </source>
</evidence>
<dbReference type="InterPro" id="IPR001096">
    <property type="entry name" value="Peptidase_C13"/>
</dbReference>
<dbReference type="PROSITE" id="PS00867">
    <property type="entry name" value="CPSASE_2"/>
    <property type="match status" value="1"/>
</dbReference>
<dbReference type="InterPro" id="IPR005479">
    <property type="entry name" value="CPAse_ATP-bd"/>
</dbReference>
<name>D8M2P0_BLAHO</name>
<dbReference type="UniPathway" id="UPA00655">
    <property type="reaction ID" value="UER00711"/>
</dbReference>
<dbReference type="PROSITE" id="PS50979">
    <property type="entry name" value="BC"/>
    <property type="match status" value="1"/>
</dbReference>
<evidence type="ECO:0000256" key="1">
    <source>
        <dbReference type="ARBA" id="ARBA00001953"/>
    </source>
</evidence>
<evidence type="ECO:0000256" key="6">
    <source>
        <dbReference type="ARBA" id="ARBA00022741"/>
    </source>
</evidence>
<evidence type="ECO:0000256" key="13">
    <source>
        <dbReference type="ARBA" id="ARBA00048065"/>
    </source>
</evidence>
<dbReference type="Gene3D" id="3.90.226.10">
    <property type="entry name" value="2-enoyl-CoA Hydratase, Chain A, domain 1"/>
    <property type="match status" value="2"/>
</dbReference>
<dbReference type="Gene3D" id="2.40.460.10">
    <property type="entry name" value="Biotin dependent carboxylase carboxyltransferase"/>
    <property type="match status" value="1"/>
</dbReference>
<evidence type="ECO:0000256" key="16">
    <source>
        <dbReference type="SAM" id="MobiDB-lite"/>
    </source>
</evidence>
<dbReference type="RefSeq" id="XP_012896377.1">
    <property type="nucleotide sequence ID" value="XM_013040923.1"/>
</dbReference>
<dbReference type="InterPro" id="IPR011762">
    <property type="entry name" value="COA_CT_N"/>
</dbReference>
<dbReference type="SUPFAM" id="SSF52440">
    <property type="entry name" value="PreATP-grasp domain"/>
    <property type="match status" value="1"/>
</dbReference>
<evidence type="ECO:0000256" key="5">
    <source>
        <dbReference type="ARBA" id="ARBA00022598"/>
    </source>
</evidence>
<evidence type="ECO:0000313" key="23">
    <source>
        <dbReference type="EMBL" id="CBK22329.2"/>
    </source>
</evidence>
<dbReference type="GO" id="GO:2001295">
    <property type="term" value="P:malonyl-CoA biosynthetic process"/>
    <property type="evidence" value="ECO:0007669"/>
    <property type="project" value="UniProtKB-UniPathway"/>
</dbReference>
<dbReference type="PANTHER" id="PTHR45728:SF3">
    <property type="entry name" value="ACETYL-COA CARBOXYLASE"/>
    <property type="match status" value="1"/>
</dbReference>
<evidence type="ECO:0000256" key="8">
    <source>
        <dbReference type="ARBA" id="ARBA00022840"/>
    </source>
</evidence>
<evidence type="ECO:0000313" key="24">
    <source>
        <dbReference type="Proteomes" id="UP000008312"/>
    </source>
</evidence>
<dbReference type="PROSITE" id="PS50989">
    <property type="entry name" value="COA_CT_CTER"/>
    <property type="match status" value="1"/>
</dbReference>
<evidence type="ECO:0000256" key="14">
    <source>
        <dbReference type="ARBA" id="ARBA00048600"/>
    </source>
</evidence>
<dbReference type="Proteomes" id="UP000008312">
    <property type="component" value="Unassembled WGS sequence"/>
</dbReference>
<dbReference type="GO" id="GO:0004075">
    <property type="term" value="F:biotin carboxylase activity"/>
    <property type="evidence" value="ECO:0007669"/>
    <property type="project" value="UniProtKB-EC"/>
</dbReference>
<dbReference type="Gene3D" id="3.30.1490.20">
    <property type="entry name" value="ATP-grasp fold, A domain"/>
    <property type="match status" value="1"/>
</dbReference>
<dbReference type="FunFam" id="3.90.226.10:FF:000010">
    <property type="entry name" value="acetyl-CoA carboxylase isoform X2"/>
    <property type="match status" value="1"/>
</dbReference>
<comment type="similarity">
    <text evidence="3">Belongs to the peptidase C13 family.</text>
</comment>
<comment type="catalytic activity">
    <reaction evidence="14">
        <text>N(6)-biotinyl-L-lysyl-[protein] + hydrogencarbonate + ATP = N(6)-carboxybiotinyl-L-lysyl-[protein] + ADP + phosphate + H(+)</text>
        <dbReference type="Rhea" id="RHEA:13501"/>
        <dbReference type="Rhea" id="RHEA-COMP:10505"/>
        <dbReference type="Rhea" id="RHEA-COMP:10506"/>
        <dbReference type="ChEBI" id="CHEBI:15378"/>
        <dbReference type="ChEBI" id="CHEBI:17544"/>
        <dbReference type="ChEBI" id="CHEBI:30616"/>
        <dbReference type="ChEBI" id="CHEBI:43474"/>
        <dbReference type="ChEBI" id="CHEBI:83144"/>
        <dbReference type="ChEBI" id="CHEBI:83145"/>
        <dbReference type="ChEBI" id="CHEBI:456216"/>
        <dbReference type="EC" id="6.3.4.14"/>
    </reaction>
</comment>
<dbReference type="EMBL" id="FN668649">
    <property type="protein sequence ID" value="CBK22329.2"/>
    <property type="molecule type" value="Genomic_DNA"/>
</dbReference>
<sequence>MRSILLLSILVSVVVCDKWALFVSGNYGWFNYCITSTVCRGYTILHDAGVPEDHMVYMGFTDIVKDPDNPFPGKIFTDPDPEGPGIDYAPGCLPHMDYSNNMVSAELFMATLSGDKEEVTRLTGVKNPKVIESGPEDTVFVYYMDHGAIGFCEVGKSDLHEEVLIKTINKMYENKQYKQLCSISRLAILVRCSNLIFSGKKAIRKLLIANNGIAAVKAIRSIRKWSYETFEKDRIITIVVMATPEDLAANAEYIRMADQYFEVPGGANNNNYANVTRILEIVETAGVDAVWAGWGHASENPSLPERLSKMGVLFLGPHSGAMKSLGDKIDSTIIAQSARVPTLPWNGSHVKVDQGYVTIPDEIYEQVNIHNLEEAEEACRSVGFPLMIKASEGGGGKGIRTLTSMDQLESAFRAVQSEVPGSPIFIMRLAEHCRHLEVQLIADEYGNVISLSGRDCSVQRRHQKIIEEGPPTSPSPDVWQDMQLAAVRLAKLVGYTNAGTVEYLYMEDNTYSFLELNPRLQVEHPVTEMITNVNLPASQLQVAMGIPLYCIPDIRRLYGLNENDVTPIDFDTEPPIEPRGHVIACRITAENPDAGFQPTSGAIRELNFRSTANVWGYFSVDGSGRVHEYADSQFGHLFSWGTTRNIARKNMVQALREFSIRGEIRTTIEYLLQLMQNESYVKNQIDTNWLDTLIRSNLQTTKPDACFVVLVAAACRSFIQFKQRKNEYLSFVRRGQIPPSELLSTCCHEDLIYDNMKYAIDVHLSADSLLTLSANNSFVQMQIRELADGGFLLNTNGQSHVAYVMETSSGLRLNVDGITCIFSQEYDPTILRCPNSGKLARFLVRCGDHLDQGQAFAEMEVMKMYLPLTAQESCTITSLVKSAGSVVQSGDILGYVKLDDPSKVRRAQVFTAKLPTFEVSSSVQVKRPHHLIKIAISLMEAFINGYWVPLNQIDNSLDSFLEAVHDPSLPFYEYLDVLSTMEACLPDSLKEELNAVLFQQTLPDSSPRSTSQEEERQVTQSFREEFPAKQIRQNRAELQQIVGPLYEVVGKYGSGLEGYAISILFHLLDVYIVNERSYETLGKPGDTMDFSRKNTDMAYCEQVWRCMFSHIQMKQKGDLIIRVMNLLSSLIPSMHEESNHLNKVLQEISSYSDHSSTSISLEARQLLLQRKLPSRQEELEVVRNALLNLEACKTAEERESELQKLVDQSNDVRQPLMEVLHDTDNASLASAALECYLRKIYRPYILANVKPCLQDVATAFGFDFTSESPELPTGLRPSASFSSLDNSPLMSPKSPMSDSPKSSFAHGIILHAKDTQHIRSILPRALRMFGIISGGESSTNAIHIVLSRVPDCMERDDKIKVFEEILEQYRSELITAGVSRVTITQSPCSSTMENRWELPTSFTFRNRLGFKEDPLVRHIEPPLAYHLELHRLRNFTIRLVPIPNRNIHLYEATPKEAAVVRGSKLPIRKRFFVRAVCTTLDPLDTDTITDTYPSAEKTLVEALNALDVGLGEARLRGDDKLFAGNHIFLNILPPAELDPNLIEQIMKNLYLRYVRRLMALHVTQVEMRLLPILTHGAQPIPVRMVGADPTGMALRIDTYVETKDNFTGSVIFTSINQSISDAAGEWDGHSVSLPYPVLEFLERERAYAQKSSNTLYCYDFLELIQRVMLQRWKSFLRTSEASSVVMPNTIMKARELELTGTPGNYKLKEVVRGPGKNKIGMVAWQLTLYTPTYPKEGRDVIVIANDITFKAGSFGTKEDAFFNLVSQSARSQGIPRVFFAANSGARIGLAEEVKQAFQVKWVRDGDPDSGVEYLYLTAQDYMTLSKSVVAHPVMYNGSMVYAIDAIIGSEPDLGVENLAGSGLIAGETSRAYKDIVTLTVVTGRSVGIGAYLVRLGQRTIQKAAEAPIILTGYEALNQLMGKPVYASNDQLGGPGIMCPNGVTHIRVANDIEGVNAMLQWLSYIPRTNHSDLLPQPLSAALDVVDRPVAFKPTKTAYDVRNLIAGTTDAQGEWVSGLFDKNSFMEVLTDWAKTVVVGRARLGGIPVGVVATENRTVEAVIPADPAAPQSEESVLQQAGGVWYPDSAYKTAQAIEDINQEGLPLFIIANWRGFSGGARDMFQEILKFGSYIVDQLVAFKQPVFVYIPPMAEMRGGAFVVVDSHINPEVMEMYAAPEARAGVLEPAGVVTIKFRGNDKKEAMIRTDAKLQQIQMELSDLSLEKERKSELLRQQAAREGELETAYQQVAETFADLHDRAERMQAVDVIRKVVPLESARKFFYWRLRRRMIELKICKEIAKSTKKPMEEAKALLGEWFQQSNQHRFNQESQWENDEVAFHWMEREQADSIFLRLNNLKRNRVKEDIVRLGKENPYTVAEGVLDLLSSLSGEVKERVVSTLKRGVLLRNQSQAEFYEDDRQFIEF</sequence>
<evidence type="ECO:0000259" key="21">
    <source>
        <dbReference type="PROSITE" id="PS50980"/>
    </source>
</evidence>
<dbReference type="InterPro" id="IPR011054">
    <property type="entry name" value="Rudment_hybrid_motif"/>
</dbReference>
<dbReference type="GeneID" id="24919548"/>
<dbReference type="FunFam" id="2.40.50.100:FF:000005">
    <property type="entry name" value="Acetyl-CoA carboxylase 1"/>
    <property type="match status" value="1"/>
</dbReference>
<dbReference type="SMART" id="SM00878">
    <property type="entry name" value="Biotin_carb_C"/>
    <property type="match status" value="1"/>
</dbReference>
<feature type="domain" description="CoA carboxyltransferase N-terminal" evidence="21">
    <location>
        <begin position="1634"/>
        <end position="1976"/>
    </location>
</feature>
<comment type="cofactor">
    <cofactor evidence="1">
        <name>biotin</name>
        <dbReference type="ChEBI" id="CHEBI:57586"/>
    </cofactor>
</comment>
<dbReference type="InterPro" id="IPR013815">
    <property type="entry name" value="ATP_grasp_subdomain_1"/>
</dbReference>
<feature type="domain" description="CoA carboxyltransferase C-terminal" evidence="22">
    <location>
        <begin position="1983"/>
        <end position="2297"/>
    </location>
</feature>
<dbReference type="PROSITE" id="PS00866">
    <property type="entry name" value="CPSASE_1"/>
    <property type="match status" value="1"/>
</dbReference>
<dbReference type="InterPro" id="IPR049076">
    <property type="entry name" value="ACCA"/>
</dbReference>
<keyword evidence="8 15" id="KW-0067">ATP-binding</keyword>
<evidence type="ECO:0000259" key="22">
    <source>
        <dbReference type="PROSITE" id="PS50989"/>
    </source>
</evidence>
<dbReference type="GO" id="GO:0003989">
    <property type="term" value="F:acetyl-CoA carboxylase activity"/>
    <property type="evidence" value="ECO:0007669"/>
    <property type="project" value="UniProtKB-EC"/>
</dbReference>
<dbReference type="GO" id="GO:0046872">
    <property type="term" value="F:metal ion binding"/>
    <property type="evidence" value="ECO:0007669"/>
    <property type="project" value="InterPro"/>
</dbReference>
<dbReference type="Pfam" id="PF02786">
    <property type="entry name" value="CPSase_L_D2"/>
    <property type="match status" value="1"/>
</dbReference>
<dbReference type="InParanoid" id="D8M2P0"/>
<dbReference type="GO" id="GO:0005524">
    <property type="term" value="F:ATP binding"/>
    <property type="evidence" value="ECO:0007669"/>
    <property type="project" value="UniProtKB-UniRule"/>
</dbReference>
<dbReference type="Gene3D" id="3.40.50.1460">
    <property type="match status" value="1"/>
</dbReference>
<dbReference type="FunCoup" id="D8M2P0">
    <property type="interactions" value="72"/>
</dbReference>
<evidence type="ECO:0000259" key="19">
    <source>
        <dbReference type="PROSITE" id="PS50975"/>
    </source>
</evidence>
<dbReference type="PANTHER" id="PTHR45728">
    <property type="entry name" value="ACETYL-COA CARBOXYLASE, ISOFORM A"/>
    <property type="match status" value="1"/>
</dbReference>
<evidence type="ECO:0000256" key="11">
    <source>
        <dbReference type="ARBA" id="ARBA00023267"/>
    </source>
</evidence>
<dbReference type="OMA" id="PTPKGHC"/>
<keyword evidence="5" id="KW-0436">Ligase</keyword>
<dbReference type="Gene3D" id="3.40.50.20">
    <property type="match status" value="1"/>
</dbReference>
<dbReference type="InterPro" id="IPR034733">
    <property type="entry name" value="AcCoA_carboxyl_beta"/>
</dbReference>
<dbReference type="PROSITE" id="PS50968">
    <property type="entry name" value="BIOTINYL_LIPOYL"/>
    <property type="match status" value="1"/>
</dbReference>
<feature type="chain" id="PRO_5003117716" evidence="17">
    <location>
        <begin position="17"/>
        <end position="2420"/>
    </location>
</feature>
<keyword evidence="11" id="KW-0092">Biotin</keyword>
<dbReference type="Pfam" id="PF01650">
    <property type="entry name" value="Peptidase_C13"/>
    <property type="match status" value="1"/>
</dbReference>
<organism evidence="23">
    <name type="scientific">Blastocystis hominis</name>
    <dbReference type="NCBI Taxonomy" id="12968"/>
    <lineage>
        <taxon>Eukaryota</taxon>
        <taxon>Sar</taxon>
        <taxon>Stramenopiles</taxon>
        <taxon>Bigyra</taxon>
        <taxon>Opalozoa</taxon>
        <taxon>Opalinata</taxon>
        <taxon>Blastocystidae</taxon>
        <taxon>Blastocystis</taxon>
    </lineage>
</organism>
<dbReference type="PROSITE" id="PS50975">
    <property type="entry name" value="ATP_GRASP"/>
    <property type="match status" value="1"/>
</dbReference>
<dbReference type="GO" id="GO:0006508">
    <property type="term" value="P:proteolysis"/>
    <property type="evidence" value="ECO:0007669"/>
    <property type="project" value="InterPro"/>
</dbReference>
<dbReference type="SUPFAM" id="SSF51230">
    <property type="entry name" value="Single hybrid motif"/>
    <property type="match status" value="1"/>
</dbReference>
<dbReference type="CDD" id="cd06850">
    <property type="entry name" value="biotinyl_domain"/>
    <property type="match status" value="1"/>
</dbReference>
<feature type="domain" description="ATP-grasp" evidence="19">
    <location>
        <begin position="353"/>
        <end position="544"/>
    </location>
</feature>
<dbReference type="SUPFAM" id="SSF51246">
    <property type="entry name" value="Rudiment single hybrid motif"/>
    <property type="match status" value="1"/>
</dbReference>
<evidence type="ECO:0000256" key="3">
    <source>
        <dbReference type="ARBA" id="ARBA00009941"/>
    </source>
</evidence>
<keyword evidence="12" id="KW-0511">Multifunctional enzyme</keyword>
<dbReference type="InterPro" id="IPR016185">
    <property type="entry name" value="PreATP-grasp_dom_sf"/>
</dbReference>
<evidence type="ECO:0000256" key="2">
    <source>
        <dbReference type="ARBA" id="ARBA00004956"/>
    </source>
</evidence>
<dbReference type="Gene3D" id="3.90.1770.10">
    <property type="entry name" value="PreATP-grasp domain"/>
    <property type="match status" value="1"/>
</dbReference>
<dbReference type="GO" id="GO:0008233">
    <property type="term" value="F:peptidase activity"/>
    <property type="evidence" value="ECO:0007669"/>
    <property type="project" value="InterPro"/>
</dbReference>
<feature type="domain" description="Lipoyl-binding" evidence="18">
    <location>
        <begin position="822"/>
        <end position="897"/>
    </location>
</feature>
<dbReference type="Pfam" id="PF00364">
    <property type="entry name" value="Biotin_lipoyl"/>
    <property type="match status" value="1"/>
</dbReference>
<feature type="signal peptide" evidence="17">
    <location>
        <begin position="1"/>
        <end position="16"/>
    </location>
</feature>
<dbReference type="InterPro" id="IPR005481">
    <property type="entry name" value="BC-like_N"/>
</dbReference>
<keyword evidence="9" id="KW-0443">Lipid metabolism</keyword>
<dbReference type="Pfam" id="PF21385">
    <property type="entry name" value="ACCA_BT"/>
    <property type="match status" value="1"/>
</dbReference>
<reference evidence="23" key="1">
    <citation type="submission" date="2010-02" db="EMBL/GenBank/DDBJ databases">
        <title>Sequencing and annotation of the Blastocystis hominis genome.</title>
        <authorList>
            <person name="Wincker P."/>
        </authorList>
    </citation>
    <scope>NUCLEOTIDE SEQUENCE</scope>
    <source>
        <strain evidence="23">Singapore isolate B</strain>
    </source>
</reference>
<keyword evidence="7" id="KW-0276">Fatty acid metabolism</keyword>
<dbReference type="InterPro" id="IPR005482">
    <property type="entry name" value="Biotin_COase_C"/>
</dbReference>
<dbReference type="InterPro" id="IPR000089">
    <property type="entry name" value="Biotin_lipoyl"/>
</dbReference>
<dbReference type="SUPFAM" id="SSF56059">
    <property type="entry name" value="Glutathione synthetase ATP-binding domain-like"/>
    <property type="match status" value="1"/>
</dbReference>